<feature type="compositionally biased region" description="Acidic residues" evidence="1">
    <location>
        <begin position="277"/>
        <end position="291"/>
    </location>
</feature>
<feature type="compositionally biased region" description="Basic and acidic residues" evidence="1">
    <location>
        <begin position="226"/>
        <end position="237"/>
    </location>
</feature>
<sequence>MDATSSTTTRTTSVDPRLLQKYYPIQKEIYRITLRVKTALECMSDDVAALDQLWGPKLSLECLQWLELREQCWNLGVGPIAPAILASLDCECATALQQDLTFMMTHEHLVRIHKQDPRIVPGCNVWSCKVSAPILANITLGTNLWWAEYAVNLEVFCPTPPPIARFAHIPPSSLAASSLWSNLIPPRTPSFKFDLKQFAPSPNETEITGHAAVLLPVSAKGKGKGKGKEKETIEKETSPLASEADSLMDTEDGAETEGSRKRGPHSDVSADCKKLEDPEELVAEGGEEEAEEPTKKKRRLIGDNTCAFEIPCDLCKKRNKPCHPQAGPLAIVCYLCATQKAQCSFTQVPKPDRRKAVILPYPFNPKMLGPIYPIPPLTSGITPSDETPTDPASSSTVTASGWPQRLTTASKKKQDIDSQKKALSPPTTRSHKAKLVKSCVIISNDKHKTPKKSAPASDPTGPPKVTASSGSPYVIEVPYAHPISFPQRFGNEVSQKSETGSPAPSQPMAPVTIESLAVDVARLNVDLSNLNGVVDAVRMHNEDLQTWVTNFINQRDEYLAQIKANAIAGTNEAMQAVASHMNQLHEFMQSIDTRYWELLSTLGLTSAAGPSASSADPVGGRII</sequence>
<organism evidence="2 3">
    <name type="scientific">Jaapia argillacea MUCL 33604</name>
    <dbReference type="NCBI Taxonomy" id="933084"/>
    <lineage>
        <taxon>Eukaryota</taxon>
        <taxon>Fungi</taxon>
        <taxon>Dikarya</taxon>
        <taxon>Basidiomycota</taxon>
        <taxon>Agaricomycotina</taxon>
        <taxon>Agaricomycetes</taxon>
        <taxon>Agaricomycetidae</taxon>
        <taxon>Jaapiales</taxon>
        <taxon>Jaapiaceae</taxon>
        <taxon>Jaapia</taxon>
    </lineage>
</organism>
<feature type="region of interest" description="Disordered" evidence="1">
    <location>
        <begin position="220"/>
        <end position="296"/>
    </location>
</feature>
<evidence type="ECO:0008006" key="4">
    <source>
        <dbReference type="Google" id="ProtNLM"/>
    </source>
</evidence>
<gene>
    <name evidence="2" type="ORF">JAAARDRAFT_198991</name>
</gene>
<keyword evidence="3" id="KW-1185">Reference proteome</keyword>
<proteinExistence type="predicted"/>
<protein>
    <recommendedName>
        <fullName evidence="4">Zn(2)-C6 fungal-type domain-containing protein</fullName>
    </recommendedName>
</protein>
<dbReference type="EMBL" id="KL197747">
    <property type="protein sequence ID" value="KDQ51521.1"/>
    <property type="molecule type" value="Genomic_DNA"/>
</dbReference>
<feature type="compositionally biased region" description="Acidic residues" evidence="1">
    <location>
        <begin position="246"/>
        <end position="255"/>
    </location>
</feature>
<feature type="region of interest" description="Disordered" evidence="1">
    <location>
        <begin position="378"/>
        <end position="469"/>
    </location>
</feature>
<feature type="compositionally biased region" description="Polar residues" evidence="1">
    <location>
        <begin position="379"/>
        <end position="408"/>
    </location>
</feature>
<dbReference type="Proteomes" id="UP000027265">
    <property type="component" value="Unassembled WGS sequence"/>
</dbReference>
<dbReference type="AlphaFoldDB" id="A0A067PMH3"/>
<evidence type="ECO:0000313" key="3">
    <source>
        <dbReference type="Proteomes" id="UP000027265"/>
    </source>
</evidence>
<accession>A0A067PMH3</accession>
<dbReference type="HOGENOM" id="CLU_438759_0_0_1"/>
<evidence type="ECO:0000313" key="2">
    <source>
        <dbReference type="EMBL" id="KDQ51521.1"/>
    </source>
</evidence>
<feature type="compositionally biased region" description="Basic and acidic residues" evidence="1">
    <location>
        <begin position="257"/>
        <end position="276"/>
    </location>
</feature>
<reference evidence="3" key="1">
    <citation type="journal article" date="2014" name="Proc. Natl. Acad. Sci. U.S.A.">
        <title>Extensive sampling of basidiomycete genomes demonstrates inadequacy of the white-rot/brown-rot paradigm for wood decay fungi.</title>
        <authorList>
            <person name="Riley R."/>
            <person name="Salamov A.A."/>
            <person name="Brown D.W."/>
            <person name="Nagy L.G."/>
            <person name="Floudas D."/>
            <person name="Held B.W."/>
            <person name="Levasseur A."/>
            <person name="Lombard V."/>
            <person name="Morin E."/>
            <person name="Otillar R."/>
            <person name="Lindquist E.A."/>
            <person name="Sun H."/>
            <person name="LaButti K.M."/>
            <person name="Schmutz J."/>
            <person name="Jabbour D."/>
            <person name="Luo H."/>
            <person name="Baker S.E."/>
            <person name="Pisabarro A.G."/>
            <person name="Walton J.D."/>
            <person name="Blanchette R.A."/>
            <person name="Henrissat B."/>
            <person name="Martin F."/>
            <person name="Cullen D."/>
            <person name="Hibbett D.S."/>
            <person name="Grigoriev I.V."/>
        </authorList>
    </citation>
    <scope>NUCLEOTIDE SEQUENCE [LARGE SCALE GENOMIC DNA]</scope>
    <source>
        <strain evidence="3">MUCL 33604</strain>
    </source>
</reference>
<name>A0A067PMH3_9AGAM</name>
<dbReference type="InParanoid" id="A0A067PMH3"/>
<evidence type="ECO:0000256" key="1">
    <source>
        <dbReference type="SAM" id="MobiDB-lite"/>
    </source>
</evidence>